<evidence type="ECO:0000256" key="1">
    <source>
        <dbReference type="SAM" id="Phobius"/>
    </source>
</evidence>
<proteinExistence type="predicted"/>
<keyword evidence="1" id="KW-0472">Membrane</keyword>
<protein>
    <submittedName>
        <fullName evidence="2">Uncharacterized protein</fullName>
    </submittedName>
</protein>
<evidence type="ECO:0000313" key="2">
    <source>
        <dbReference type="EMBL" id="MCI40767.1"/>
    </source>
</evidence>
<keyword evidence="3" id="KW-1185">Reference proteome</keyword>
<evidence type="ECO:0000313" key="3">
    <source>
        <dbReference type="Proteomes" id="UP000265520"/>
    </source>
</evidence>
<accession>A0A392RX79</accession>
<keyword evidence="1" id="KW-0812">Transmembrane</keyword>
<organism evidence="2 3">
    <name type="scientific">Trifolium medium</name>
    <dbReference type="NCBI Taxonomy" id="97028"/>
    <lineage>
        <taxon>Eukaryota</taxon>
        <taxon>Viridiplantae</taxon>
        <taxon>Streptophyta</taxon>
        <taxon>Embryophyta</taxon>
        <taxon>Tracheophyta</taxon>
        <taxon>Spermatophyta</taxon>
        <taxon>Magnoliopsida</taxon>
        <taxon>eudicotyledons</taxon>
        <taxon>Gunneridae</taxon>
        <taxon>Pentapetalae</taxon>
        <taxon>rosids</taxon>
        <taxon>fabids</taxon>
        <taxon>Fabales</taxon>
        <taxon>Fabaceae</taxon>
        <taxon>Papilionoideae</taxon>
        <taxon>50 kb inversion clade</taxon>
        <taxon>NPAAA clade</taxon>
        <taxon>Hologalegina</taxon>
        <taxon>IRL clade</taxon>
        <taxon>Trifolieae</taxon>
        <taxon>Trifolium</taxon>
    </lineage>
</organism>
<sequence length="84" mass="9125">SLKPSISLPPSFLGLVVSVPMEHISVILLFVVPPDLPLGFDGPPVMDAISSRYGGYERSFFWVSSFFVAVCPLVFDHFDPLLGG</sequence>
<feature type="transmembrane region" description="Helical" evidence="1">
    <location>
        <begin position="12"/>
        <end position="32"/>
    </location>
</feature>
<comment type="caution">
    <text evidence="2">The sequence shown here is derived from an EMBL/GenBank/DDBJ whole genome shotgun (WGS) entry which is preliminary data.</text>
</comment>
<dbReference type="Proteomes" id="UP000265520">
    <property type="component" value="Unassembled WGS sequence"/>
</dbReference>
<keyword evidence="1" id="KW-1133">Transmembrane helix</keyword>
<reference evidence="2 3" key="1">
    <citation type="journal article" date="2018" name="Front. Plant Sci.">
        <title>Red Clover (Trifolium pratense) and Zigzag Clover (T. medium) - A Picture of Genomic Similarities and Differences.</title>
        <authorList>
            <person name="Dluhosova J."/>
            <person name="Istvanek J."/>
            <person name="Nedelnik J."/>
            <person name="Repkova J."/>
        </authorList>
    </citation>
    <scope>NUCLEOTIDE SEQUENCE [LARGE SCALE GENOMIC DNA]</scope>
    <source>
        <strain evidence="3">cv. 10/8</strain>
        <tissue evidence="2">Leaf</tissue>
    </source>
</reference>
<feature type="non-terminal residue" evidence="2">
    <location>
        <position position="1"/>
    </location>
</feature>
<feature type="transmembrane region" description="Helical" evidence="1">
    <location>
        <begin position="60"/>
        <end position="78"/>
    </location>
</feature>
<name>A0A392RX79_9FABA</name>
<dbReference type="EMBL" id="LXQA010283757">
    <property type="protein sequence ID" value="MCI40767.1"/>
    <property type="molecule type" value="Genomic_DNA"/>
</dbReference>
<dbReference type="AlphaFoldDB" id="A0A392RX79"/>